<protein>
    <submittedName>
        <fullName evidence="1">Uncharacterized protein</fullName>
    </submittedName>
</protein>
<gene>
    <name evidence="1" type="ORF">DEE74_15800</name>
</gene>
<evidence type="ECO:0000313" key="2">
    <source>
        <dbReference type="Proteomes" id="UP001199322"/>
    </source>
</evidence>
<name>A0AAW4Q8R4_RALPI</name>
<dbReference type="RefSeq" id="WP_025584489.1">
    <property type="nucleotide sequence ID" value="NZ_QGAQ01000014.1"/>
</dbReference>
<proteinExistence type="predicted"/>
<comment type="caution">
    <text evidence="1">The sequence shown here is derived from an EMBL/GenBank/DDBJ whole genome shotgun (WGS) entry which is preliminary data.</text>
</comment>
<reference evidence="1" key="1">
    <citation type="submission" date="2018-06" db="EMBL/GenBank/DDBJ databases">
        <authorList>
            <person name="O'Rourke A."/>
        </authorList>
    </citation>
    <scope>NUCLEOTIDE SEQUENCE</scope>
    <source>
        <strain evidence="1">132550021-3</strain>
    </source>
</reference>
<evidence type="ECO:0000313" key="1">
    <source>
        <dbReference type="EMBL" id="MBX3891329.1"/>
    </source>
</evidence>
<dbReference type="AlphaFoldDB" id="A0AAW4Q8R4"/>
<organism evidence="1 2">
    <name type="scientific">Ralstonia pickettii</name>
    <name type="common">Burkholderia pickettii</name>
    <dbReference type="NCBI Taxonomy" id="329"/>
    <lineage>
        <taxon>Bacteria</taxon>
        <taxon>Pseudomonadati</taxon>
        <taxon>Pseudomonadota</taxon>
        <taxon>Betaproteobacteria</taxon>
        <taxon>Burkholderiales</taxon>
        <taxon>Burkholderiaceae</taxon>
        <taxon>Ralstonia</taxon>
    </lineage>
</organism>
<accession>A0AAW4Q8R4</accession>
<dbReference type="EMBL" id="QGBI01000014">
    <property type="protein sequence ID" value="MBX3891329.1"/>
    <property type="molecule type" value="Genomic_DNA"/>
</dbReference>
<dbReference type="Proteomes" id="UP001199322">
    <property type="component" value="Unassembled WGS sequence"/>
</dbReference>
<sequence>MLKELDLRAVIGEADRALLVAGLQALLRERLAAYNTAVSVAILRGEPHPPREMFGLDEANNILRRVGAAPSSF</sequence>